<dbReference type="PANTHER" id="PTHR46825">
    <property type="entry name" value="D-ALANYL-D-ALANINE-CARBOXYPEPTIDASE/ENDOPEPTIDASE AMPH"/>
    <property type="match status" value="1"/>
</dbReference>
<evidence type="ECO:0000259" key="1">
    <source>
        <dbReference type="Pfam" id="PF00144"/>
    </source>
</evidence>
<proteinExistence type="predicted"/>
<name>A0ABV2AD95_9GAMM</name>
<dbReference type="RefSeq" id="WP_352890654.1">
    <property type="nucleotide sequence ID" value="NZ_JBEPIJ010000024.1"/>
</dbReference>
<dbReference type="GO" id="GO:0016787">
    <property type="term" value="F:hydrolase activity"/>
    <property type="evidence" value="ECO:0007669"/>
    <property type="project" value="UniProtKB-KW"/>
</dbReference>
<reference evidence="2 3" key="1">
    <citation type="submission" date="2024-06" db="EMBL/GenBank/DDBJ databases">
        <authorList>
            <person name="Li Z."/>
            <person name="Jiang Y."/>
        </authorList>
    </citation>
    <scope>NUCLEOTIDE SEQUENCE [LARGE SCALE GENOMIC DNA]</scope>
    <source>
        <strain evidence="2 3">HSW-8</strain>
    </source>
</reference>
<dbReference type="Gene3D" id="3.40.710.10">
    <property type="entry name" value="DD-peptidase/beta-lactamase superfamily"/>
    <property type="match status" value="1"/>
</dbReference>
<dbReference type="PANTHER" id="PTHR46825:SF9">
    <property type="entry name" value="BETA-LACTAMASE-RELATED DOMAIN-CONTAINING PROTEIN"/>
    <property type="match status" value="1"/>
</dbReference>
<dbReference type="InterPro" id="IPR050491">
    <property type="entry name" value="AmpC-like"/>
</dbReference>
<organism evidence="2 3">
    <name type="scientific">Sinimarinibacterium thermocellulolyticum</name>
    <dbReference type="NCBI Taxonomy" id="3170016"/>
    <lineage>
        <taxon>Bacteria</taxon>
        <taxon>Pseudomonadati</taxon>
        <taxon>Pseudomonadota</taxon>
        <taxon>Gammaproteobacteria</taxon>
        <taxon>Nevskiales</taxon>
        <taxon>Nevskiaceae</taxon>
        <taxon>Sinimarinibacterium</taxon>
    </lineage>
</organism>
<sequence length="384" mass="42436">MASAALDERVIPGLSLVVLQGDETILAKGYGFADEARQVPVSATTVFQLGSISKQFLSAFVLRLAERGVLSLDDPVIRHLPEFTRLPPEMRVRHLLNHTSGIREPFTFPEYSAGIEDLRRSAEELVLLLRRAPVDFAPGSRWSYSNANYMILAVLVERIAGKSYERQLADEFFQPLGLSSLRPCTPLPQERNAARGHVLQGGAIVPAAPENMNWIRGDGGLCGNALDVAKWTRLLATGRVVTPESYRQMVAPTRLADGRLADYGFGLSLVTPDGRRKVAHNGAMLGVGDPGVRARPLPPEMRRRVVGRYDIGVFELRIVERDGQLWLEMPPPGPTTRLRYLGHGEFACESDPDACRLTVGHRDGPAEDLRIFMGAMHWYGVRLP</sequence>
<gene>
    <name evidence="2" type="ORF">ABSH63_14540</name>
</gene>
<keyword evidence="3" id="KW-1185">Reference proteome</keyword>
<dbReference type="Proteomes" id="UP001465331">
    <property type="component" value="Unassembled WGS sequence"/>
</dbReference>
<dbReference type="InterPro" id="IPR001466">
    <property type="entry name" value="Beta-lactam-related"/>
</dbReference>
<feature type="domain" description="Beta-lactamase-related" evidence="1">
    <location>
        <begin position="4"/>
        <end position="285"/>
    </location>
</feature>
<accession>A0ABV2AD95</accession>
<dbReference type="SUPFAM" id="SSF56601">
    <property type="entry name" value="beta-lactamase/transpeptidase-like"/>
    <property type="match status" value="1"/>
</dbReference>
<dbReference type="EC" id="3.1.1.103" evidence="2"/>
<dbReference type="InterPro" id="IPR012338">
    <property type="entry name" value="Beta-lactam/transpept-like"/>
</dbReference>
<keyword evidence="2" id="KW-0378">Hydrolase</keyword>
<dbReference type="EMBL" id="JBEPIJ010000024">
    <property type="protein sequence ID" value="MES0875217.1"/>
    <property type="molecule type" value="Genomic_DNA"/>
</dbReference>
<protein>
    <submittedName>
        <fullName evidence="2">Serine hydrolase domain-containing protein</fullName>
        <ecNumber evidence="2">3.1.1.103</ecNumber>
    </submittedName>
</protein>
<dbReference type="Pfam" id="PF00144">
    <property type="entry name" value="Beta-lactamase"/>
    <property type="match status" value="1"/>
</dbReference>
<comment type="caution">
    <text evidence="2">The sequence shown here is derived from an EMBL/GenBank/DDBJ whole genome shotgun (WGS) entry which is preliminary data.</text>
</comment>
<evidence type="ECO:0000313" key="3">
    <source>
        <dbReference type="Proteomes" id="UP001465331"/>
    </source>
</evidence>
<evidence type="ECO:0000313" key="2">
    <source>
        <dbReference type="EMBL" id="MES0875217.1"/>
    </source>
</evidence>